<feature type="compositionally biased region" description="Basic and acidic residues" evidence="1">
    <location>
        <begin position="30"/>
        <end position="47"/>
    </location>
</feature>
<feature type="region of interest" description="Disordered" evidence="1">
    <location>
        <begin position="1"/>
        <end position="54"/>
    </location>
</feature>
<proteinExistence type="predicted"/>
<reference evidence="2" key="1">
    <citation type="submission" date="2023-07" db="EMBL/GenBank/DDBJ databases">
        <title>Chromosome-level Genome Assembly of Striped Snakehead (Channa striata).</title>
        <authorList>
            <person name="Liu H."/>
        </authorList>
    </citation>
    <scope>NUCLEOTIDE SEQUENCE</scope>
    <source>
        <strain evidence="2">Gz</strain>
        <tissue evidence="2">Muscle</tissue>
    </source>
</reference>
<keyword evidence="3" id="KW-1185">Reference proteome</keyword>
<protein>
    <submittedName>
        <fullName evidence="2">Uncharacterized protein</fullName>
    </submittedName>
</protein>
<gene>
    <name evidence="2" type="ORF">Q5P01_003750</name>
</gene>
<dbReference type="Proteomes" id="UP001187415">
    <property type="component" value="Unassembled WGS sequence"/>
</dbReference>
<evidence type="ECO:0000256" key="1">
    <source>
        <dbReference type="SAM" id="MobiDB-lite"/>
    </source>
</evidence>
<evidence type="ECO:0000313" key="3">
    <source>
        <dbReference type="Proteomes" id="UP001187415"/>
    </source>
</evidence>
<dbReference type="AlphaFoldDB" id="A0AA88NT01"/>
<dbReference type="EMBL" id="JAUPFM010000002">
    <property type="protein sequence ID" value="KAK2859130.1"/>
    <property type="molecule type" value="Genomic_DNA"/>
</dbReference>
<organism evidence="2 3">
    <name type="scientific">Channa striata</name>
    <name type="common">Snakehead murrel</name>
    <name type="synonym">Ophicephalus striatus</name>
    <dbReference type="NCBI Taxonomy" id="64152"/>
    <lineage>
        <taxon>Eukaryota</taxon>
        <taxon>Metazoa</taxon>
        <taxon>Chordata</taxon>
        <taxon>Craniata</taxon>
        <taxon>Vertebrata</taxon>
        <taxon>Euteleostomi</taxon>
        <taxon>Actinopterygii</taxon>
        <taxon>Neopterygii</taxon>
        <taxon>Teleostei</taxon>
        <taxon>Neoteleostei</taxon>
        <taxon>Acanthomorphata</taxon>
        <taxon>Anabantaria</taxon>
        <taxon>Anabantiformes</taxon>
        <taxon>Channoidei</taxon>
        <taxon>Channidae</taxon>
        <taxon>Channa</taxon>
    </lineage>
</organism>
<feature type="compositionally biased region" description="Basic and acidic residues" evidence="1">
    <location>
        <begin position="81"/>
        <end position="123"/>
    </location>
</feature>
<name>A0AA88NT01_CHASR</name>
<comment type="caution">
    <text evidence="2">The sequence shown here is derived from an EMBL/GenBank/DDBJ whole genome shotgun (WGS) entry which is preliminary data.</text>
</comment>
<feature type="region of interest" description="Disordered" evidence="1">
    <location>
        <begin position="79"/>
        <end position="123"/>
    </location>
</feature>
<sequence length="123" mass="13327">MFPSVSPQADAASSHGAETNKRAGSVTHVHVYDKTRRQVTDSGKAADDNDEAYGRCHIGTGAEAAAAAAERRRSRCFARAHANEEGGRKKKRGGLEEGEATRNLDRVTEESKRCSEGEPKPFR</sequence>
<accession>A0AA88NT01</accession>
<evidence type="ECO:0000313" key="2">
    <source>
        <dbReference type="EMBL" id="KAK2859130.1"/>
    </source>
</evidence>